<proteinExistence type="predicted"/>
<gene>
    <name evidence="1" type="ORF">AO356_11570</name>
</gene>
<name>A0A0N9X8K6_PSEFL</name>
<dbReference type="AlphaFoldDB" id="A0A0N9X8K6"/>
<sequence length="241" mass="25928">MELSLSAASIAPANTHLTRSDQKLVTHPPTGSVKELASAGPAAIYHPSEETQTVEQPLVAITTWVGRSQSPDFPRYAAITESAKNTLKTSFEAFQSTLSATHPDLASKKYGFTVEADGKLKVLNTAGQLSTSETQRLTDLLNESTDLKAAASAFRDASIDMVDADSPWSGSYLGRYSLTKENFASTIDLAPMLKRAGSVPPQEFSDGLFFNQLAHKGELATQETEAAMLERRAAQRFSAQA</sequence>
<reference evidence="1 2" key="2">
    <citation type="journal article" date="2018" name="Nature">
        <title>Mutant phenotypes for thousands of bacterial genes of unknown function.</title>
        <authorList>
            <person name="Price M.N."/>
            <person name="Wetmore K.M."/>
            <person name="Waters R.J."/>
            <person name="Callaghan M."/>
            <person name="Ray J."/>
            <person name="Liu H."/>
            <person name="Kuehl J.V."/>
            <person name="Melnyk R.A."/>
            <person name="Lamson J.S."/>
            <person name="Suh Y."/>
            <person name="Carlson H.K."/>
            <person name="Esquivel Z."/>
            <person name="Sadeeshkumar H."/>
            <person name="Chakraborty R."/>
            <person name="Zane G.M."/>
            <person name="Rubin B.E."/>
            <person name="Wall J.D."/>
            <person name="Visel A."/>
            <person name="Bristow J."/>
            <person name="Blow M.J."/>
            <person name="Arkin A.P."/>
            <person name="Deutschbauer A.M."/>
        </authorList>
    </citation>
    <scope>NUCLEOTIDE SEQUENCE [LARGE SCALE GENOMIC DNA]</scope>
    <source>
        <strain evidence="1 2">FW300-N2C3</strain>
    </source>
</reference>
<evidence type="ECO:0000313" key="1">
    <source>
        <dbReference type="EMBL" id="ALI07421.1"/>
    </source>
</evidence>
<evidence type="ECO:0000313" key="2">
    <source>
        <dbReference type="Proteomes" id="UP000059425"/>
    </source>
</evidence>
<protein>
    <submittedName>
        <fullName evidence="1">Uncharacterized protein</fullName>
    </submittedName>
</protein>
<accession>A0A0N9X8K6</accession>
<reference evidence="2" key="1">
    <citation type="submission" date="2015-09" db="EMBL/GenBank/DDBJ databases">
        <title>Whole genome sequence of Pseudomonas fluorescens FW300-N2C3.</title>
        <authorList>
            <person name="Ray J."/>
            <person name="Melnyk R."/>
            <person name="Deutschbauer A."/>
        </authorList>
    </citation>
    <scope>NUCLEOTIDE SEQUENCE [LARGE SCALE GENOMIC DNA]</scope>
    <source>
        <strain evidence="2">FW300-N2C3</strain>
    </source>
</reference>
<dbReference type="OrthoDB" id="7019486at2"/>
<dbReference type="Proteomes" id="UP000059425">
    <property type="component" value="Chromosome"/>
</dbReference>
<organism evidence="1 2">
    <name type="scientific">Pseudomonas fluorescens</name>
    <dbReference type="NCBI Taxonomy" id="294"/>
    <lineage>
        <taxon>Bacteria</taxon>
        <taxon>Pseudomonadati</taxon>
        <taxon>Pseudomonadota</taxon>
        <taxon>Gammaproteobacteria</taxon>
        <taxon>Pseudomonadales</taxon>
        <taxon>Pseudomonadaceae</taxon>
        <taxon>Pseudomonas</taxon>
    </lineage>
</organism>
<dbReference type="EMBL" id="CP012831">
    <property type="protein sequence ID" value="ALI07421.1"/>
    <property type="molecule type" value="Genomic_DNA"/>
</dbReference>
<dbReference type="RefSeq" id="WP_060739897.1">
    <property type="nucleotide sequence ID" value="NZ_CP012831.1"/>
</dbReference>